<proteinExistence type="predicted"/>
<feature type="region of interest" description="Disordered" evidence="1">
    <location>
        <begin position="58"/>
        <end position="93"/>
    </location>
</feature>
<protein>
    <submittedName>
        <fullName evidence="2">Uncharacterized protein</fullName>
    </submittedName>
</protein>
<dbReference type="BioCyc" id="JESP1508404:G14D9-11442-MONOMER"/>
<dbReference type="STRING" id="1508404.JMA_21870"/>
<feature type="compositionally biased region" description="Basic and acidic residues" evidence="1">
    <location>
        <begin position="58"/>
        <end position="83"/>
    </location>
</feature>
<dbReference type="HOGENOM" id="CLU_1803596_0_0_9"/>
<dbReference type="AlphaFoldDB" id="A0A0B5AU14"/>
<organism evidence="2 3">
    <name type="scientific">Jeotgalibacillus malaysiensis</name>
    <dbReference type="NCBI Taxonomy" id="1508404"/>
    <lineage>
        <taxon>Bacteria</taxon>
        <taxon>Bacillati</taxon>
        <taxon>Bacillota</taxon>
        <taxon>Bacilli</taxon>
        <taxon>Bacillales</taxon>
        <taxon>Caryophanaceae</taxon>
        <taxon>Jeotgalibacillus</taxon>
    </lineage>
</organism>
<evidence type="ECO:0000313" key="2">
    <source>
        <dbReference type="EMBL" id="AJD91504.1"/>
    </source>
</evidence>
<gene>
    <name evidence="2" type="ORF">JMA_21870</name>
</gene>
<dbReference type="EMBL" id="CP009416">
    <property type="protein sequence ID" value="AJD91504.1"/>
    <property type="molecule type" value="Genomic_DNA"/>
</dbReference>
<evidence type="ECO:0000256" key="1">
    <source>
        <dbReference type="SAM" id="MobiDB-lite"/>
    </source>
</evidence>
<accession>A0A0B5AU14</accession>
<dbReference type="Proteomes" id="UP000031449">
    <property type="component" value="Chromosome"/>
</dbReference>
<feature type="region of interest" description="Disordered" evidence="1">
    <location>
        <begin position="19"/>
        <end position="42"/>
    </location>
</feature>
<keyword evidence="3" id="KW-1185">Reference proteome</keyword>
<sequence>MEIIIMAIIAGVISLLNKQKKEAPAEKPPVQKPTVSKPRNLKETFDKHAKKLAEEYDKQRKTFEESQSPKRESREQSQLKKQPDPVVSQEITVESRVKPAVKSDPIKESDITITKELKPSDVVNGIIFAEVLGPPRSKRKHRQ</sequence>
<reference evidence="2 3" key="1">
    <citation type="submission" date="2014-08" db="EMBL/GenBank/DDBJ databases">
        <title>Complete genome of a marine bacteria Jeotgalibacillus malaysiensis.</title>
        <authorList>
            <person name="Yaakop A.S."/>
            <person name="Chan K.-G."/>
            <person name="Goh K.M."/>
        </authorList>
    </citation>
    <scope>NUCLEOTIDE SEQUENCE [LARGE SCALE GENOMIC DNA]</scope>
    <source>
        <strain evidence="2 3">D5</strain>
    </source>
</reference>
<dbReference type="OrthoDB" id="2454451at2"/>
<evidence type="ECO:0000313" key="3">
    <source>
        <dbReference type="Proteomes" id="UP000031449"/>
    </source>
</evidence>
<dbReference type="KEGG" id="jeo:JMA_21870"/>
<name>A0A0B5AU14_9BACL</name>